<gene>
    <name evidence="1" type="ORF">BaRGS_00029272</name>
</gene>
<dbReference type="Proteomes" id="UP001519460">
    <property type="component" value="Unassembled WGS sequence"/>
</dbReference>
<accession>A0ABD0JXI6</accession>
<keyword evidence="2" id="KW-1185">Reference proteome</keyword>
<evidence type="ECO:0000313" key="1">
    <source>
        <dbReference type="EMBL" id="KAK7479456.1"/>
    </source>
</evidence>
<name>A0ABD0JXI6_9CAEN</name>
<sequence>MLSPNTHALPLTLILSPNTPLLRAVLQAFLNWRGISRERFVEVNRDMWKTPPTRGTQNTIVSQSADASFAVLRGARD</sequence>
<proteinExistence type="predicted"/>
<protein>
    <submittedName>
        <fullName evidence="1">Uncharacterized protein</fullName>
    </submittedName>
</protein>
<comment type="caution">
    <text evidence="1">The sequence shown here is derived from an EMBL/GenBank/DDBJ whole genome shotgun (WGS) entry which is preliminary data.</text>
</comment>
<dbReference type="AlphaFoldDB" id="A0ABD0JXI6"/>
<reference evidence="1 2" key="1">
    <citation type="journal article" date="2023" name="Sci. Data">
        <title>Genome assembly of the Korean intertidal mud-creeper Batillaria attramentaria.</title>
        <authorList>
            <person name="Patra A.K."/>
            <person name="Ho P.T."/>
            <person name="Jun S."/>
            <person name="Lee S.J."/>
            <person name="Kim Y."/>
            <person name="Won Y.J."/>
        </authorList>
    </citation>
    <scope>NUCLEOTIDE SEQUENCE [LARGE SCALE GENOMIC DNA]</scope>
    <source>
        <strain evidence="1">Wonlab-2016</strain>
    </source>
</reference>
<organism evidence="1 2">
    <name type="scientific">Batillaria attramentaria</name>
    <dbReference type="NCBI Taxonomy" id="370345"/>
    <lineage>
        <taxon>Eukaryota</taxon>
        <taxon>Metazoa</taxon>
        <taxon>Spiralia</taxon>
        <taxon>Lophotrochozoa</taxon>
        <taxon>Mollusca</taxon>
        <taxon>Gastropoda</taxon>
        <taxon>Caenogastropoda</taxon>
        <taxon>Sorbeoconcha</taxon>
        <taxon>Cerithioidea</taxon>
        <taxon>Batillariidae</taxon>
        <taxon>Batillaria</taxon>
    </lineage>
</organism>
<dbReference type="EMBL" id="JACVVK020000302">
    <property type="protein sequence ID" value="KAK7479456.1"/>
    <property type="molecule type" value="Genomic_DNA"/>
</dbReference>
<evidence type="ECO:0000313" key="2">
    <source>
        <dbReference type="Proteomes" id="UP001519460"/>
    </source>
</evidence>